<keyword evidence="2" id="KW-1185">Reference proteome</keyword>
<dbReference type="EMBL" id="VSRR010001093">
    <property type="protein sequence ID" value="MPC22486.1"/>
    <property type="molecule type" value="Genomic_DNA"/>
</dbReference>
<accession>A0A5B7DND2</accession>
<organism evidence="1 2">
    <name type="scientific">Portunus trituberculatus</name>
    <name type="common">Swimming crab</name>
    <name type="synonym">Neptunus trituberculatus</name>
    <dbReference type="NCBI Taxonomy" id="210409"/>
    <lineage>
        <taxon>Eukaryota</taxon>
        <taxon>Metazoa</taxon>
        <taxon>Ecdysozoa</taxon>
        <taxon>Arthropoda</taxon>
        <taxon>Crustacea</taxon>
        <taxon>Multicrustacea</taxon>
        <taxon>Malacostraca</taxon>
        <taxon>Eumalacostraca</taxon>
        <taxon>Eucarida</taxon>
        <taxon>Decapoda</taxon>
        <taxon>Pleocyemata</taxon>
        <taxon>Brachyura</taxon>
        <taxon>Eubrachyura</taxon>
        <taxon>Portunoidea</taxon>
        <taxon>Portunidae</taxon>
        <taxon>Portuninae</taxon>
        <taxon>Portunus</taxon>
    </lineage>
</organism>
<protein>
    <submittedName>
        <fullName evidence="1">Uncharacterized protein</fullName>
    </submittedName>
</protein>
<dbReference type="AlphaFoldDB" id="A0A5B7DND2"/>
<proteinExistence type="predicted"/>
<comment type="caution">
    <text evidence="1">The sequence shown here is derived from an EMBL/GenBank/DDBJ whole genome shotgun (WGS) entry which is preliminary data.</text>
</comment>
<reference evidence="1 2" key="1">
    <citation type="submission" date="2019-05" db="EMBL/GenBank/DDBJ databases">
        <title>Another draft genome of Portunus trituberculatus and its Hox gene families provides insights of decapod evolution.</title>
        <authorList>
            <person name="Jeong J.-H."/>
            <person name="Song I."/>
            <person name="Kim S."/>
            <person name="Choi T."/>
            <person name="Kim D."/>
            <person name="Ryu S."/>
            <person name="Kim W."/>
        </authorList>
    </citation>
    <scope>NUCLEOTIDE SEQUENCE [LARGE SCALE GENOMIC DNA]</scope>
    <source>
        <tissue evidence="1">Muscle</tissue>
    </source>
</reference>
<name>A0A5B7DND2_PORTR</name>
<gene>
    <name evidence="1" type="ORF">E2C01_015502</name>
</gene>
<dbReference type="Proteomes" id="UP000324222">
    <property type="component" value="Unassembled WGS sequence"/>
</dbReference>
<evidence type="ECO:0000313" key="2">
    <source>
        <dbReference type="Proteomes" id="UP000324222"/>
    </source>
</evidence>
<sequence>MSADGRLSVCGGQEWEAEFPSGYSISSITATPGAAEEQSSHPTRISTLFVNKAADPLRRQKIGSKINIPRFRN</sequence>
<evidence type="ECO:0000313" key="1">
    <source>
        <dbReference type="EMBL" id="MPC22486.1"/>
    </source>
</evidence>